<dbReference type="AlphaFoldDB" id="A0A9X3RC13"/>
<organism evidence="1 2">
    <name type="scientific">Psychrobacillus psychrodurans</name>
    <dbReference type="NCBI Taxonomy" id="126157"/>
    <lineage>
        <taxon>Bacteria</taxon>
        <taxon>Bacillati</taxon>
        <taxon>Bacillota</taxon>
        <taxon>Bacilli</taxon>
        <taxon>Bacillales</taxon>
        <taxon>Bacillaceae</taxon>
        <taxon>Psychrobacillus</taxon>
    </lineage>
</organism>
<dbReference type="Proteomes" id="UP001152172">
    <property type="component" value="Unassembled WGS sequence"/>
</dbReference>
<comment type="caution">
    <text evidence="1">The sequence shown here is derived from an EMBL/GenBank/DDBJ whole genome shotgun (WGS) entry which is preliminary data.</text>
</comment>
<accession>A0A9X3RC13</accession>
<reference evidence="1" key="1">
    <citation type="submission" date="2022-05" db="EMBL/GenBank/DDBJ databases">
        <authorList>
            <person name="Colautti A."/>
            <person name="Iacumin L."/>
        </authorList>
    </citation>
    <scope>NUCLEOTIDE SEQUENCE</scope>
    <source>
        <strain evidence="1">DSM 30747</strain>
    </source>
</reference>
<dbReference type="EMBL" id="JAMKBI010000013">
    <property type="protein sequence ID" value="MCZ8534888.1"/>
    <property type="molecule type" value="Genomic_DNA"/>
</dbReference>
<protein>
    <submittedName>
        <fullName evidence="1">Uncharacterized protein</fullName>
    </submittedName>
</protein>
<name>A0A9X3RC13_9BACI</name>
<gene>
    <name evidence="1" type="ORF">M9R61_16405</name>
</gene>
<proteinExistence type="predicted"/>
<dbReference type="RefSeq" id="WP_269922958.1">
    <property type="nucleotide sequence ID" value="NZ_JAMKBI010000013.1"/>
</dbReference>
<keyword evidence="2" id="KW-1185">Reference proteome</keyword>
<evidence type="ECO:0000313" key="1">
    <source>
        <dbReference type="EMBL" id="MCZ8534888.1"/>
    </source>
</evidence>
<sequence>MELFTKELNQLVFDYKKCPNELIKQQILQDINLLREALELLIEENETKNL</sequence>
<evidence type="ECO:0000313" key="2">
    <source>
        <dbReference type="Proteomes" id="UP001152172"/>
    </source>
</evidence>